<dbReference type="InterPro" id="IPR000086">
    <property type="entry name" value="NUDIX_hydrolase_dom"/>
</dbReference>
<dbReference type="InterPro" id="IPR015797">
    <property type="entry name" value="NUDIX_hydrolase-like_dom_sf"/>
</dbReference>
<dbReference type="PROSITE" id="PS00893">
    <property type="entry name" value="NUDIX_BOX"/>
    <property type="match status" value="1"/>
</dbReference>
<feature type="domain" description="Nudix hydrolase" evidence="3">
    <location>
        <begin position="71"/>
        <end position="199"/>
    </location>
</feature>
<dbReference type="PANTHER" id="PTHR43736">
    <property type="entry name" value="ADP-RIBOSE PYROPHOSPHATASE"/>
    <property type="match status" value="1"/>
</dbReference>
<gene>
    <name evidence="4" type="ORF">SAMN05421640_2904</name>
</gene>
<dbReference type="PROSITE" id="PS51462">
    <property type="entry name" value="NUDIX"/>
    <property type="match status" value="1"/>
</dbReference>
<dbReference type="EMBL" id="FZPD01000005">
    <property type="protein sequence ID" value="SNT24308.1"/>
    <property type="molecule type" value="Genomic_DNA"/>
</dbReference>
<dbReference type="AlphaFoldDB" id="A0A239L320"/>
<dbReference type="SUPFAM" id="SSF55811">
    <property type="entry name" value="Nudix"/>
    <property type="match status" value="1"/>
</dbReference>
<evidence type="ECO:0000313" key="4">
    <source>
        <dbReference type="EMBL" id="SNT24308.1"/>
    </source>
</evidence>
<dbReference type="Pfam" id="PF00293">
    <property type="entry name" value="NUDIX"/>
    <property type="match status" value="1"/>
</dbReference>
<dbReference type="InterPro" id="IPR020476">
    <property type="entry name" value="Nudix_hydrolase"/>
</dbReference>
<organism evidence="4 5">
    <name type="scientific">Ekhidna lutea</name>
    <dbReference type="NCBI Taxonomy" id="447679"/>
    <lineage>
        <taxon>Bacteria</taxon>
        <taxon>Pseudomonadati</taxon>
        <taxon>Bacteroidota</taxon>
        <taxon>Cytophagia</taxon>
        <taxon>Cytophagales</taxon>
        <taxon>Reichenbachiellaceae</taxon>
        <taxon>Ekhidna</taxon>
    </lineage>
</organism>
<comment type="similarity">
    <text evidence="2">Belongs to the Nudix hydrolase family.</text>
</comment>
<name>A0A239L320_EKHLU</name>
<dbReference type="Proteomes" id="UP000198393">
    <property type="component" value="Unassembled WGS sequence"/>
</dbReference>
<dbReference type="CDD" id="cd03673">
    <property type="entry name" value="NUDIX_Ap6A_hydrolase"/>
    <property type="match status" value="1"/>
</dbReference>
<dbReference type="Gene3D" id="3.90.79.10">
    <property type="entry name" value="Nucleoside Triphosphate Pyrophosphohydrolase"/>
    <property type="match status" value="1"/>
</dbReference>
<keyword evidence="5" id="KW-1185">Reference proteome</keyword>
<reference evidence="4 5" key="1">
    <citation type="submission" date="2017-06" db="EMBL/GenBank/DDBJ databases">
        <authorList>
            <person name="Kim H.J."/>
            <person name="Triplett B.A."/>
        </authorList>
    </citation>
    <scope>NUCLEOTIDE SEQUENCE [LARGE SCALE GENOMIC DNA]</scope>
    <source>
        <strain evidence="4 5">DSM 19307</strain>
    </source>
</reference>
<evidence type="ECO:0000259" key="3">
    <source>
        <dbReference type="PROSITE" id="PS51462"/>
    </source>
</evidence>
<sequence length="205" mass="23970">MKRAYGLVVREFEDIVPEVLVDDVLIMNASFDQIDGLLKLMTDKKVKKVHSIFISSRKKRDLIDYIKSKFKVIEAGGGIVEKEGKLLMIYRRKVWDIPKGKLDNGESIEECAIREVEEETGVKAKIDHKIDAVWHTYVTKKKYVLKKTHWFAMQCVDDSQMAPQKDEGIKKVEWMDLDQVRKALHDSYRSIRYVMQEYTKMIPEA</sequence>
<evidence type="ECO:0000313" key="5">
    <source>
        <dbReference type="Proteomes" id="UP000198393"/>
    </source>
</evidence>
<protein>
    <submittedName>
        <fullName evidence="4">ADP-ribose pyrophosphatase YjhB, NUDIX family</fullName>
    </submittedName>
</protein>
<dbReference type="PANTHER" id="PTHR43736:SF1">
    <property type="entry name" value="DIHYDRONEOPTERIN TRIPHOSPHATE DIPHOSPHATASE"/>
    <property type="match status" value="1"/>
</dbReference>
<dbReference type="PRINTS" id="PR00502">
    <property type="entry name" value="NUDIXFAMILY"/>
</dbReference>
<dbReference type="InterPro" id="IPR020084">
    <property type="entry name" value="NUDIX_hydrolase_CS"/>
</dbReference>
<evidence type="ECO:0000256" key="1">
    <source>
        <dbReference type="ARBA" id="ARBA00022801"/>
    </source>
</evidence>
<keyword evidence="1 2" id="KW-0378">Hydrolase</keyword>
<proteinExistence type="inferred from homology"/>
<dbReference type="GO" id="GO:0016787">
    <property type="term" value="F:hydrolase activity"/>
    <property type="evidence" value="ECO:0007669"/>
    <property type="project" value="UniProtKB-KW"/>
</dbReference>
<accession>A0A239L320</accession>
<evidence type="ECO:0000256" key="2">
    <source>
        <dbReference type="RuleBase" id="RU003476"/>
    </source>
</evidence>